<evidence type="ECO:0000256" key="2">
    <source>
        <dbReference type="ARBA" id="ARBA00022517"/>
    </source>
</evidence>
<comment type="subcellular location">
    <subcellularLocation>
        <location evidence="1">Nucleus</location>
        <location evidence="1">Nucleolus</location>
    </subcellularLocation>
</comment>
<evidence type="ECO:0000313" key="11">
    <source>
        <dbReference type="Proteomes" id="UP001412239"/>
    </source>
</evidence>
<name>A0A292Q350_9PEZI</name>
<feature type="repeat" description="WD" evidence="8">
    <location>
        <begin position="411"/>
        <end position="444"/>
    </location>
</feature>
<organism evidence="10 11">
    <name type="scientific">Tuber aestivum</name>
    <name type="common">summer truffle</name>
    <dbReference type="NCBI Taxonomy" id="59557"/>
    <lineage>
        <taxon>Eukaryota</taxon>
        <taxon>Fungi</taxon>
        <taxon>Dikarya</taxon>
        <taxon>Ascomycota</taxon>
        <taxon>Pezizomycotina</taxon>
        <taxon>Pezizomycetes</taxon>
        <taxon>Pezizales</taxon>
        <taxon>Tuberaceae</taxon>
        <taxon>Tuber</taxon>
    </lineage>
</organism>
<evidence type="ECO:0000256" key="4">
    <source>
        <dbReference type="ARBA" id="ARBA00022574"/>
    </source>
</evidence>
<accession>A0A292Q350</accession>
<keyword evidence="6" id="KW-0804">Transcription</keyword>
<feature type="region of interest" description="Disordered" evidence="9">
    <location>
        <begin position="1"/>
        <end position="82"/>
    </location>
</feature>
<dbReference type="PROSITE" id="PS50294">
    <property type="entry name" value="WD_REPEATS_REGION"/>
    <property type="match status" value="1"/>
</dbReference>
<keyword evidence="7" id="KW-0539">Nucleus</keyword>
<evidence type="ECO:0000256" key="8">
    <source>
        <dbReference type="PROSITE-ProRule" id="PRU00221"/>
    </source>
</evidence>
<evidence type="ECO:0000256" key="3">
    <source>
        <dbReference type="ARBA" id="ARBA00022552"/>
    </source>
</evidence>
<dbReference type="GO" id="GO:0032040">
    <property type="term" value="C:small-subunit processome"/>
    <property type="evidence" value="ECO:0007669"/>
    <property type="project" value="InterPro"/>
</dbReference>
<feature type="region of interest" description="Disordered" evidence="9">
    <location>
        <begin position="1006"/>
        <end position="1048"/>
    </location>
</feature>
<keyword evidence="11" id="KW-1185">Reference proteome</keyword>
<dbReference type="SMART" id="SM00320">
    <property type="entry name" value="WD40"/>
    <property type="match status" value="2"/>
</dbReference>
<keyword evidence="5" id="KW-0677">Repeat</keyword>
<feature type="compositionally biased region" description="Basic and acidic residues" evidence="9">
    <location>
        <begin position="1016"/>
        <end position="1030"/>
    </location>
</feature>
<dbReference type="Proteomes" id="UP001412239">
    <property type="component" value="Unassembled WGS sequence"/>
</dbReference>
<dbReference type="SUPFAM" id="SSF50978">
    <property type="entry name" value="WD40 repeat-like"/>
    <property type="match status" value="1"/>
</dbReference>
<keyword evidence="3" id="KW-0698">rRNA processing</keyword>
<dbReference type="InterPro" id="IPR001680">
    <property type="entry name" value="WD40_rpt"/>
</dbReference>
<dbReference type="PANTHER" id="PTHR44215">
    <property type="entry name" value="WD REPEAT-CONTAINING PROTEIN 75"/>
    <property type="match status" value="1"/>
</dbReference>
<evidence type="ECO:0000256" key="7">
    <source>
        <dbReference type="ARBA" id="ARBA00023242"/>
    </source>
</evidence>
<reference evidence="10" key="1">
    <citation type="submission" date="2015-10" db="EMBL/GenBank/DDBJ databases">
        <authorList>
            <person name="Regsiter A."/>
            <person name="william w."/>
        </authorList>
    </citation>
    <scope>NUCLEOTIDE SEQUENCE</scope>
    <source>
        <strain evidence="10">Montdore</strain>
    </source>
</reference>
<dbReference type="AlphaFoldDB" id="A0A292Q350"/>
<evidence type="ECO:0000256" key="6">
    <source>
        <dbReference type="ARBA" id="ARBA00023163"/>
    </source>
</evidence>
<dbReference type="GO" id="GO:0045943">
    <property type="term" value="P:positive regulation of transcription by RNA polymerase I"/>
    <property type="evidence" value="ECO:0007669"/>
    <property type="project" value="InterPro"/>
</dbReference>
<dbReference type="InterPro" id="IPR036322">
    <property type="entry name" value="WD40_repeat_dom_sf"/>
</dbReference>
<feature type="compositionally biased region" description="Basic and acidic residues" evidence="9">
    <location>
        <begin position="8"/>
        <end position="24"/>
    </location>
</feature>
<evidence type="ECO:0000256" key="9">
    <source>
        <dbReference type="SAM" id="MobiDB-lite"/>
    </source>
</evidence>
<dbReference type="GO" id="GO:0006364">
    <property type="term" value="P:rRNA processing"/>
    <property type="evidence" value="ECO:0007669"/>
    <property type="project" value="UniProtKB-KW"/>
</dbReference>
<dbReference type="SUPFAM" id="SSF69322">
    <property type="entry name" value="Tricorn protease domain 2"/>
    <property type="match status" value="1"/>
</dbReference>
<keyword evidence="2" id="KW-0690">Ribosome biogenesis</keyword>
<evidence type="ECO:0000256" key="1">
    <source>
        <dbReference type="ARBA" id="ARBA00004604"/>
    </source>
</evidence>
<protein>
    <submittedName>
        <fullName evidence="10">Uncharacterized protein</fullName>
    </submittedName>
</protein>
<evidence type="ECO:0000256" key="5">
    <source>
        <dbReference type="ARBA" id="ARBA00022737"/>
    </source>
</evidence>
<dbReference type="Gene3D" id="2.130.10.10">
    <property type="entry name" value="YVTN repeat-like/Quinoprotein amine dehydrogenase"/>
    <property type="match status" value="2"/>
</dbReference>
<sequence>MSSTETPEAVKKIEKPDEFREKKNSKIATREPGANPDTLAPLTEEEAERRKRKNRDRRKRRREKRHAIREGSAETGGIGSKEVKEILGGDRIVEIAASKPPNKPQTPKKKTCGESKAATHNAVVPAEDNGGSGVSGWRMSSALGGRFLPLDMVFSQDEKFFLLAHSFSLKIYSAKTSLQVREFNLDSKPSEVITSFKLDPLDPSKVYIGTSASAIYLVDWTAGKLVKSWQLSNIRTIQCLAICMDEKTEDDKTHGILYVGGSRSENPPVIIQRVKLSLSVAPIEDRIYVFPKSPPIACMQVLGQGSIVTAIAGNTLIIGNKNTEEDSSDKNPWGVFRHYPMSFHLACMDTYLPSEPDIIARKGGKSNRESGREANQLGDVVVGDNQGALHLFHNVLRVKGVSRGSPVISTMHWHRSRVQAIKWALDGKYIISGGSETVLVIWQLGTGFKQFLPHLGATIQNITISPKGSSYGVSFANNSAMILSTTEFKPTSSVTGIQSRVFRLEKDSEYPRFTCLMHPTLSNRLLLASPSSQTDPYSSASSLQTFDISSNRQIYRQALTKNNVTSVNQGPDEYKIKEPDLPHLAITKDGTWLASIDEWKPPKKKAFHSNEDSRSLQEGESDQSEVSLKFWKWNERSLSWELATIVKSPHPSSSTGPEEVLDLVAAPKAHLFATLAGDGSIRLWKPKARARDGASLRGEDSIITVWSCRKVIKFSKGRKEQQVLAQNLLGGMGPQKVWWGSATFSEDNSVVAAAVPSSLGDDSAIYLADPLSGVIVHFLSGLQVGKTADIAILERYLIILGTSKLLVWNMVNGTVQWEFNLKTLLPVDNPVTRLAVDYISQTFAITVSQPNAQSPKIFLFEASHPTPVHVQRFDCGYQIMALIATGTGKGYVTLDNQARVRCLSPILAGPVQRIAEDEGEEQEALIVAEEDEPTTGILSGAYLSTTTYSMSVEDRMDLDYAKDDGVVDRVVSREALENILDSTPSYAIGSLEYKFDQVLQLFAKEPLLSGGDGDDGDRNDPVRVVEEKGGPESGSGNEDDTGEDTMEE</sequence>
<gene>
    <name evidence="10" type="ORF">GSTUAT00002820001</name>
</gene>
<feature type="compositionally biased region" description="Acidic residues" evidence="9">
    <location>
        <begin position="1037"/>
        <end position="1048"/>
    </location>
</feature>
<dbReference type="PROSITE" id="PS50082">
    <property type="entry name" value="WD_REPEATS_2"/>
    <property type="match status" value="1"/>
</dbReference>
<dbReference type="Pfam" id="PF23869">
    <property type="entry name" value="Beta-prop_WDR75_1st"/>
    <property type="match status" value="1"/>
</dbReference>
<feature type="compositionally biased region" description="Basic residues" evidence="9">
    <location>
        <begin position="50"/>
        <end position="67"/>
    </location>
</feature>
<evidence type="ECO:0000313" key="10">
    <source>
        <dbReference type="EMBL" id="CUS13140.1"/>
    </source>
</evidence>
<proteinExistence type="predicted"/>
<dbReference type="EMBL" id="LN890978">
    <property type="protein sequence ID" value="CUS13140.1"/>
    <property type="molecule type" value="Genomic_DNA"/>
</dbReference>
<keyword evidence="4 8" id="KW-0853">WD repeat</keyword>
<dbReference type="GO" id="GO:0003723">
    <property type="term" value="F:RNA binding"/>
    <property type="evidence" value="ECO:0007669"/>
    <property type="project" value="InterPro"/>
</dbReference>
<dbReference type="InterPro" id="IPR015943">
    <property type="entry name" value="WD40/YVTN_repeat-like_dom_sf"/>
</dbReference>
<dbReference type="PANTHER" id="PTHR44215:SF1">
    <property type="entry name" value="WD REPEAT-CONTAINING PROTEIN 75"/>
    <property type="match status" value="1"/>
</dbReference>
<dbReference type="InterPro" id="IPR053826">
    <property type="entry name" value="WDR75"/>
</dbReference>
<dbReference type="GO" id="GO:2000234">
    <property type="term" value="P:positive regulation of rRNA processing"/>
    <property type="evidence" value="ECO:0007669"/>
    <property type="project" value="TreeGrafter"/>
</dbReference>